<dbReference type="Gene3D" id="2.60.210.10">
    <property type="entry name" value="Apoptosis, Tumor Necrosis Factor Receptor Associated Protein 2, Chain A"/>
    <property type="match status" value="2"/>
</dbReference>
<feature type="domain" description="MATH" evidence="2">
    <location>
        <begin position="369"/>
        <end position="497"/>
    </location>
</feature>
<protein>
    <submittedName>
        <fullName evidence="3">SPOPL</fullName>
    </submittedName>
</protein>
<dbReference type="InterPro" id="IPR008974">
    <property type="entry name" value="TRAF-like"/>
</dbReference>
<dbReference type="Proteomes" id="UP001235939">
    <property type="component" value="Chromosome 07"/>
</dbReference>
<evidence type="ECO:0000313" key="3">
    <source>
        <dbReference type="EMBL" id="UYV69892.1"/>
    </source>
</evidence>
<organism evidence="3 4">
    <name type="scientific">Cordylochernes scorpioides</name>
    <dbReference type="NCBI Taxonomy" id="51811"/>
    <lineage>
        <taxon>Eukaryota</taxon>
        <taxon>Metazoa</taxon>
        <taxon>Ecdysozoa</taxon>
        <taxon>Arthropoda</taxon>
        <taxon>Chelicerata</taxon>
        <taxon>Arachnida</taxon>
        <taxon>Pseudoscorpiones</taxon>
        <taxon>Cheliferoidea</taxon>
        <taxon>Chernetidae</taxon>
        <taxon>Cordylochernes</taxon>
    </lineage>
</organism>
<dbReference type="SMART" id="SM00061">
    <property type="entry name" value="MATH"/>
    <property type="match status" value="2"/>
</dbReference>
<dbReference type="InterPro" id="IPR002083">
    <property type="entry name" value="MATH/TRAF_dom"/>
</dbReference>
<evidence type="ECO:0000313" key="4">
    <source>
        <dbReference type="Proteomes" id="UP001235939"/>
    </source>
</evidence>
<dbReference type="Gene3D" id="3.30.710.10">
    <property type="entry name" value="Potassium Channel Kv1.1, Chain A"/>
    <property type="match status" value="2"/>
</dbReference>
<evidence type="ECO:0000259" key="1">
    <source>
        <dbReference type="PROSITE" id="PS50097"/>
    </source>
</evidence>
<dbReference type="Gene3D" id="1.25.40.420">
    <property type="match status" value="2"/>
</dbReference>
<reference evidence="3 4" key="1">
    <citation type="submission" date="2022-01" db="EMBL/GenBank/DDBJ databases">
        <title>A chromosomal length assembly of Cordylochernes scorpioides.</title>
        <authorList>
            <person name="Zeh D."/>
            <person name="Zeh J."/>
        </authorList>
    </citation>
    <scope>NUCLEOTIDE SEQUENCE [LARGE SCALE GENOMIC DNA]</scope>
    <source>
        <strain evidence="3">IN4F17</strain>
        <tissue evidence="3">Whole Body</tissue>
    </source>
</reference>
<dbReference type="InterPro" id="IPR000210">
    <property type="entry name" value="BTB/POZ_dom"/>
</dbReference>
<dbReference type="InterPro" id="IPR011333">
    <property type="entry name" value="SKP1/BTB/POZ_sf"/>
</dbReference>
<feature type="domain" description="BTB" evidence="1">
    <location>
        <begin position="537"/>
        <end position="597"/>
    </location>
</feature>
<dbReference type="Pfam" id="PF00651">
    <property type="entry name" value="BTB"/>
    <property type="match status" value="2"/>
</dbReference>
<gene>
    <name evidence="3" type="ORF">LAZ67_7001117</name>
</gene>
<dbReference type="PROSITE" id="PS50144">
    <property type="entry name" value="MATH"/>
    <property type="match status" value="2"/>
</dbReference>
<dbReference type="SUPFAM" id="SSF49599">
    <property type="entry name" value="TRAF domain-like"/>
    <property type="match status" value="2"/>
</dbReference>
<feature type="domain" description="MATH" evidence="2">
    <location>
        <begin position="20"/>
        <end position="144"/>
    </location>
</feature>
<dbReference type="PROSITE" id="PS50097">
    <property type="entry name" value="BTB"/>
    <property type="match status" value="2"/>
</dbReference>
<sequence length="683" mass="79169">MDFTQIFDEIWEGQSENSIKYCFVWRIENCILHLSSTNESSSFSSPLKERLKWELTAFLDGDSEEEYYLKLQLKHSDSQSREVDVLLRCSLLNSNEEKVNTQTSFFRMKEKQNMGWSKFIKKNSIFDEINGLLPSGNLTIFCQIVVIDDPLEIIKPTAEWSWLEQRNTLFSEQKFCDVVLNVGDHSFKANKNILAARSKVFAAMFDQDIEQDQYMITDMDKEVLQELLRFIYTDNVLNLSDMADRLLMAADKHELKRMKALCEDALSRTLTLDNAFDVLLYSDKCNAEQLKAFTIHFITIHSTDISEIEDWKSKVLSQPSLLTQLLDAFALQQNFPFSHVLFSDVCHSLSQYSKVAKTWCVTKFDINDEKLYTWKINSINLHDETNGQKLESSLISIGSYDWVISLYPNGEERIDEGYLSVYLELITKINSNSNVKTHVKFIMFNSKGKEIQSLNDFYMFERYGTKRGYSQFLKRDILVKHYNKLLPFEKLSLICEITLFCGDVKKKSERIQNIQFQLPESRWSEEVGSLLESPKFSDVVLKAGGCTVQAHKNILAARSPVFAAMFEHEMKENRENLVEIEDMEPEVLEEMVRFIYTEQSPKLDSMAERLLPAADKYGLERLMVMCLEFLVSHLTKVNAANVLVLADKLSNNKLKKCAIDFIIANYSEVKKTKGFLEMSFNYM</sequence>
<dbReference type="Pfam" id="PF22486">
    <property type="entry name" value="MATH_2"/>
    <property type="match status" value="2"/>
</dbReference>
<evidence type="ECO:0000259" key="2">
    <source>
        <dbReference type="PROSITE" id="PS50144"/>
    </source>
</evidence>
<dbReference type="PANTHER" id="PTHR24413">
    <property type="entry name" value="SPECKLE-TYPE POZ PROTEIN"/>
    <property type="match status" value="1"/>
</dbReference>
<proteinExistence type="predicted"/>
<accession>A0ABY6KNI6</accession>
<feature type="domain" description="BTB" evidence="1">
    <location>
        <begin position="176"/>
        <end position="236"/>
    </location>
</feature>
<keyword evidence="4" id="KW-1185">Reference proteome</keyword>
<dbReference type="SUPFAM" id="SSF54695">
    <property type="entry name" value="POZ domain"/>
    <property type="match status" value="2"/>
</dbReference>
<name>A0ABY6KNI6_9ARAC</name>
<dbReference type="SMART" id="SM00225">
    <property type="entry name" value="BTB"/>
    <property type="match status" value="2"/>
</dbReference>
<dbReference type="EMBL" id="CP092869">
    <property type="protein sequence ID" value="UYV69892.1"/>
    <property type="molecule type" value="Genomic_DNA"/>
</dbReference>